<feature type="domain" description="GP-PDE" evidence="2">
    <location>
        <begin position="25"/>
        <end position="270"/>
    </location>
</feature>
<keyword evidence="3" id="KW-0378">Hydrolase</keyword>
<dbReference type="Pfam" id="PF03009">
    <property type="entry name" value="GDPD"/>
    <property type="match status" value="1"/>
</dbReference>
<dbReference type="InterPro" id="IPR030395">
    <property type="entry name" value="GP_PDE_dom"/>
</dbReference>
<accession>A0A5B9Q889</accession>
<protein>
    <submittedName>
        <fullName evidence="3">Glycerophosphoryl diester phosphodiesterase</fullName>
        <ecNumber evidence="3">3.1.4.46</ecNumber>
    </submittedName>
</protein>
<dbReference type="CDD" id="cd08582">
    <property type="entry name" value="GDPD_like_2"/>
    <property type="match status" value="1"/>
</dbReference>
<dbReference type="InterPro" id="IPR017946">
    <property type="entry name" value="PLC-like_Pdiesterase_TIM-brl"/>
</dbReference>
<dbReference type="Proteomes" id="UP000323917">
    <property type="component" value="Chromosome"/>
</dbReference>
<dbReference type="AlphaFoldDB" id="A0A5B9Q889"/>
<dbReference type="KEGG" id="bgok:Pr1d_25700"/>
<dbReference type="Gene3D" id="3.20.20.190">
    <property type="entry name" value="Phosphatidylinositol (PI) phosphodiesterase"/>
    <property type="match status" value="1"/>
</dbReference>
<evidence type="ECO:0000259" key="2">
    <source>
        <dbReference type="PROSITE" id="PS51704"/>
    </source>
</evidence>
<gene>
    <name evidence="3" type="primary">ugpQ_2</name>
    <name evidence="3" type="ORF">Pr1d_25700</name>
</gene>
<organism evidence="3 4">
    <name type="scientific">Bythopirellula goksoeyrii</name>
    <dbReference type="NCBI Taxonomy" id="1400387"/>
    <lineage>
        <taxon>Bacteria</taxon>
        <taxon>Pseudomonadati</taxon>
        <taxon>Planctomycetota</taxon>
        <taxon>Planctomycetia</taxon>
        <taxon>Pirellulales</taxon>
        <taxon>Lacipirellulaceae</taxon>
        <taxon>Bythopirellula</taxon>
    </lineage>
</organism>
<dbReference type="OrthoDB" id="238714at2"/>
<dbReference type="SUPFAM" id="SSF51695">
    <property type="entry name" value="PLC-like phosphodiesterases"/>
    <property type="match status" value="1"/>
</dbReference>
<reference evidence="3 4" key="1">
    <citation type="submission" date="2019-08" db="EMBL/GenBank/DDBJ databases">
        <title>Deep-cultivation of Planctomycetes and their phenomic and genomic characterization uncovers novel biology.</title>
        <authorList>
            <person name="Wiegand S."/>
            <person name="Jogler M."/>
            <person name="Boedeker C."/>
            <person name="Pinto D."/>
            <person name="Vollmers J."/>
            <person name="Rivas-Marin E."/>
            <person name="Kohn T."/>
            <person name="Peeters S.H."/>
            <person name="Heuer A."/>
            <person name="Rast P."/>
            <person name="Oberbeckmann S."/>
            <person name="Bunk B."/>
            <person name="Jeske O."/>
            <person name="Meyerdierks A."/>
            <person name="Storesund J.E."/>
            <person name="Kallscheuer N."/>
            <person name="Luecker S."/>
            <person name="Lage O.M."/>
            <person name="Pohl T."/>
            <person name="Merkel B.J."/>
            <person name="Hornburger P."/>
            <person name="Mueller R.-W."/>
            <person name="Bruemmer F."/>
            <person name="Labrenz M."/>
            <person name="Spormann A.M."/>
            <person name="Op den Camp H."/>
            <person name="Overmann J."/>
            <person name="Amann R."/>
            <person name="Jetten M.S.M."/>
            <person name="Mascher T."/>
            <person name="Medema M.H."/>
            <person name="Devos D.P."/>
            <person name="Kaster A.-K."/>
            <person name="Ovreas L."/>
            <person name="Rohde M."/>
            <person name="Galperin M.Y."/>
            <person name="Jogler C."/>
        </authorList>
    </citation>
    <scope>NUCLEOTIDE SEQUENCE [LARGE SCALE GENOMIC DNA]</scope>
    <source>
        <strain evidence="3 4">Pr1d</strain>
    </source>
</reference>
<name>A0A5B9Q889_9BACT</name>
<dbReference type="RefSeq" id="WP_148073805.1">
    <property type="nucleotide sequence ID" value="NZ_CP042913.1"/>
</dbReference>
<dbReference type="PANTHER" id="PTHR46211:SF1">
    <property type="entry name" value="GLYCEROPHOSPHODIESTER PHOSPHODIESTERASE, CYTOPLASMIC"/>
    <property type="match status" value="1"/>
</dbReference>
<evidence type="ECO:0000313" key="4">
    <source>
        <dbReference type="Proteomes" id="UP000323917"/>
    </source>
</evidence>
<dbReference type="PROSITE" id="PS51704">
    <property type="entry name" value="GP_PDE"/>
    <property type="match status" value="1"/>
</dbReference>
<proteinExistence type="predicted"/>
<dbReference type="PANTHER" id="PTHR46211">
    <property type="entry name" value="GLYCEROPHOSPHORYL DIESTER PHOSPHODIESTERASE"/>
    <property type="match status" value="1"/>
</dbReference>
<dbReference type="GO" id="GO:0008889">
    <property type="term" value="F:glycerophosphodiester phosphodiesterase activity"/>
    <property type="evidence" value="ECO:0007669"/>
    <property type="project" value="UniProtKB-EC"/>
</dbReference>
<dbReference type="EMBL" id="CP042913">
    <property type="protein sequence ID" value="QEG35274.1"/>
    <property type="molecule type" value="Genomic_DNA"/>
</dbReference>
<evidence type="ECO:0000256" key="1">
    <source>
        <dbReference type="SAM" id="MobiDB-lite"/>
    </source>
</evidence>
<keyword evidence="4" id="KW-1185">Reference proteome</keyword>
<evidence type="ECO:0000313" key="3">
    <source>
        <dbReference type="EMBL" id="QEG35274.1"/>
    </source>
</evidence>
<sequence length="300" mass="33227">MNKSIWFLVLVVCHTIGINSQIHAQLLVAHRGASAEAPENSLSSFQLAWEEDADAIEGDFYLTSDEQIVCIHDETTKRVSDVDMKVSNSTLEQLQKLDVGSWKDSQYANERIPTIQDVLATIPFGKSFFIEIKCGPEILPILKPILLDSGIPLSQLKIISFDEDVVKVAKQTMPDIETFWVVGFKKDKQQGKWMPTIDDVLKTAASINADGLDLKAELEVINSDVVARCRDAGLGLHAWTVDDPKLAEQLIEFGFDSVTTNRPGFLRQALVVSKTEAKQSPVEVPSDEERSTTTQAIGKE</sequence>
<dbReference type="EC" id="3.1.4.46" evidence="3"/>
<dbReference type="GO" id="GO:0006629">
    <property type="term" value="P:lipid metabolic process"/>
    <property type="evidence" value="ECO:0007669"/>
    <property type="project" value="InterPro"/>
</dbReference>
<feature type="region of interest" description="Disordered" evidence="1">
    <location>
        <begin position="277"/>
        <end position="300"/>
    </location>
</feature>